<proteinExistence type="predicted"/>
<accession>A0ACC2P0V3</accession>
<name>A0ACC2P0V3_9HYME</name>
<comment type="caution">
    <text evidence="1">The sequence shown here is derived from an EMBL/GenBank/DDBJ whole genome shotgun (WGS) entry which is preliminary data.</text>
</comment>
<evidence type="ECO:0000313" key="1">
    <source>
        <dbReference type="EMBL" id="KAJ8676696.1"/>
    </source>
</evidence>
<gene>
    <name evidence="1" type="ORF">QAD02_012483</name>
</gene>
<dbReference type="EMBL" id="CM056742">
    <property type="protein sequence ID" value="KAJ8676696.1"/>
    <property type="molecule type" value="Genomic_DNA"/>
</dbReference>
<sequence>MNCLKVEEYENLCSAVETSGRMLADRITYSWEEDLWLRRKWRFTEESSRELLMKEICFMVNDEQIELSPNYMEEEPKCKVTFGQGNLQTLSLVLKFQLTDMKVTGTMRTYSPSKPSKINPYELILKDVEFEIIAGLIIRQDSFCIENYAHDYLNFSITLSYKNKDESKEVFPLDKIQDSVIRKSIEKYIVVSLTKDIIIAVEDRVGEECVETSVSSMLHNEYNYRNKLRLHKKRMNAAFQKLAGKIVELVNDKLETERQSEISLPDLQGKLVEKDNHRGSFKAIEGTLKSLSSLQQLGDIIIMREGEDIVLFIFLYFSYLDIVYKHLSMNKKDLEHTRSFETPENSNSSYIKIKISQTVDEKVDLTLLDYKVDDLGYIEVNWDEEERDSFQKSVVPEFAMWLNYVLEYRVGPVIEEKVKKCISEVLKNEELIPLAMRAEDVDDGSDSDPMYESDDEMEEDEKNGENGHDVDDEFEDSNNDQ</sequence>
<organism evidence="1 2">
    <name type="scientific">Eretmocerus hayati</name>
    <dbReference type="NCBI Taxonomy" id="131215"/>
    <lineage>
        <taxon>Eukaryota</taxon>
        <taxon>Metazoa</taxon>
        <taxon>Ecdysozoa</taxon>
        <taxon>Arthropoda</taxon>
        <taxon>Hexapoda</taxon>
        <taxon>Insecta</taxon>
        <taxon>Pterygota</taxon>
        <taxon>Neoptera</taxon>
        <taxon>Endopterygota</taxon>
        <taxon>Hymenoptera</taxon>
        <taxon>Apocrita</taxon>
        <taxon>Proctotrupomorpha</taxon>
        <taxon>Chalcidoidea</taxon>
        <taxon>Aphelinidae</taxon>
        <taxon>Aphelininae</taxon>
        <taxon>Eretmocerus</taxon>
    </lineage>
</organism>
<keyword evidence="2" id="KW-1185">Reference proteome</keyword>
<evidence type="ECO:0000313" key="2">
    <source>
        <dbReference type="Proteomes" id="UP001239111"/>
    </source>
</evidence>
<reference evidence="1" key="1">
    <citation type="submission" date="2023-04" db="EMBL/GenBank/DDBJ databases">
        <title>A chromosome-level genome assembly of the parasitoid wasp Eretmocerus hayati.</title>
        <authorList>
            <person name="Zhong Y."/>
            <person name="Liu S."/>
            <person name="Liu Y."/>
        </authorList>
    </citation>
    <scope>NUCLEOTIDE SEQUENCE</scope>
    <source>
        <strain evidence="1">ZJU_SS_LIU_2023</strain>
    </source>
</reference>
<protein>
    <submittedName>
        <fullName evidence="1">Uncharacterized protein</fullName>
    </submittedName>
</protein>
<dbReference type="Proteomes" id="UP001239111">
    <property type="component" value="Chromosome 2"/>
</dbReference>